<feature type="signal peptide" evidence="9">
    <location>
        <begin position="1"/>
        <end position="25"/>
    </location>
</feature>
<evidence type="ECO:0000313" key="12">
    <source>
        <dbReference type="Proteomes" id="UP001175000"/>
    </source>
</evidence>
<evidence type="ECO:0000256" key="9">
    <source>
        <dbReference type="SAM" id="SignalP"/>
    </source>
</evidence>
<keyword evidence="5" id="KW-0336">GPI-anchor</keyword>
<evidence type="ECO:0000256" key="8">
    <source>
        <dbReference type="ARBA" id="ARBA00023288"/>
    </source>
</evidence>
<comment type="subcellular location">
    <subcellularLocation>
        <location evidence="1">Membrane</location>
        <topology evidence="1">Lipid-anchor</topology>
        <topology evidence="1">GPI-anchor</topology>
    </subcellularLocation>
    <subcellularLocation>
        <location evidence="2">Secreted</location>
    </subcellularLocation>
</comment>
<dbReference type="AlphaFoldDB" id="A0AA40C634"/>
<protein>
    <recommendedName>
        <fullName evidence="10">CFEM domain-containing protein</fullName>
    </recommendedName>
</protein>
<dbReference type="EMBL" id="JAULSU010000002">
    <property type="protein sequence ID" value="KAK0626375.1"/>
    <property type="molecule type" value="Genomic_DNA"/>
</dbReference>
<evidence type="ECO:0000256" key="1">
    <source>
        <dbReference type="ARBA" id="ARBA00004589"/>
    </source>
</evidence>
<keyword evidence="7" id="KW-1015">Disulfide bond</keyword>
<dbReference type="Proteomes" id="UP001175000">
    <property type="component" value="Unassembled WGS sequence"/>
</dbReference>
<keyword evidence="6 9" id="KW-0732">Signal</keyword>
<keyword evidence="4" id="KW-0964">Secreted</keyword>
<evidence type="ECO:0000256" key="5">
    <source>
        <dbReference type="ARBA" id="ARBA00022622"/>
    </source>
</evidence>
<keyword evidence="8" id="KW-0449">Lipoprotein</keyword>
<evidence type="ECO:0000256" key="2">
    <source>
        <dbReference type="ARBA" id="ARBA00004613"/>
    </source>
</evidence>
<dbReference type="Pfam" id="PF05730">
    <property type="entry name" value="CFEM"/>
    <property type="match status" value="1"/>
</dbReference>
<feature type="domain" description="CFEM" evidence="10">
    <location>
        <begin position="39"/>
        <end position="106"/>
    </location>
</feature>
<name>A0AA40C634_9PEZI</name>
<evidence type="ECO:0000256" key="6">
    <source>
        <dbReference type="ARBA" id="ARBA00022729"/>
    </source>
</evidence>
<evidence type="ECO:0000259" key="10">
    <source>
        <dbReference type="Pfam" id="PF05730"/>
    </source>
</evidence>
<organism evidence="11 12">
    <name type="scientific">Immersiella caudata</name>
    <dbReference type="NCBI Taxonomy" id="314043"/>
    <lineage>
        <taxon>Eukaryota</taxon>
        <taxon>Fungi</taxon>
        <taxon>Dikarya</taxon>
        <taxon>Ascomycota</taxon>
        <taxon>Pezizomycotina</taxon>
        <taxon>Sordariomycetes</taxon>
        <taxon>Sordariomycetidae</taxon>
        <taxon>Sordariales</taxon>
        <taxon>Lasiosphaeriaceae</taxon>
        <taxon>Immersiella</taxon>
    </lineage>
</organism>
<evidence type="ECO:0000256" key="7">
    <source>
        <dbReference type="ARBA" id="ARBA00023157"/>
    </source>
</evidence>
<reference evidence="11" key="1">
    <citation type="submission" date="2023-06" db="EMBL/GenBank/DDBJ databases">
        <title>Genome-scale phylogeny and comparative genomics of the fungal order Sordariales.</title>
        <authorList>
            <consortium name="Lawrence Berkeley National Laboratory"/>
            <person name="Hensen N."/>
            <person name="Bonometti L."/>
            <person name="Westerberg I."/>
            <person name="Brannstrom I.O."/>
            <person name="Guillou S."/>
            <person name="Cros-Aarteil S."/>
            <person name="Calhoun S."/>
            <person name="Haridas S."/>
            <person name="Kuo A."/>
            <person name="Mondo S."/>
            <person name="Pangilinan J."/>
            <person name="Riley R."/>
            <person name="Labutti K."/>
            <person name="Andreopoulos B."/>
            <person name="Lipzen A."/>
            <person name="Chen C."/>
            <person name="Yanf M."/>
            <person name="Daum C."/>
            <person name="Ng V."/>
            <person name="Clum A."/>
            <person name="Steindorff A."/>
            <person name="Ohm R."/>
            <person name="Martin F."/>
            <person name="Silar P."/>
            <person name="Natvig D."/>
            <person name="Lalanne C."/>
            <person name="Gautier V."/>
            <person name="Ament-Velasquez S.L."/>
            <person name="Kruys A."/>
            <person name="Hutchinson M.I."/>
            <person name="Powell A.J."/>
            <person name="Barry K."/>
            <person name="Miller A.N."/>
            <person name="Grigoriev I.V."/>
            <person name="Debuchy R."/>
            <person name="Gladieux P."/>
            <person name="Thoren M.H."/>
            <person name="Johannesson H."/>
        </authorList>
    </citation>
    <scope>NUCLEOTIDE SEQUENCE</scope>
    <source>
        <strain evidence="11">CBS 606.72</strain>
    </source>
</reference>
<gene>
    <name evidence="11" type="ORF">B0T14DRAFT_101709</name>
</gene>
<proteinExistence type="inferred from homology"/>
<dbReference type="InterPro" id="IPR008427">
    <property type="entry name" value="Extracellular_membr_CFEM_dom"/>
</dbReference>
<feature type="chain" id="PRO_5041303100" description="CFEM domain-containing protein" evidence="9">
    <location>
        <begin position="26"/>
        <end position="158"/>
    </location>
</feature>
<evidence type="ECO:0000313" key="11">
    <source>
        <dbReference type="EMBL" id="KAK0626375.1"/>
    </source>
</evidence>
<keyword evidence="12" id="KW-1185">Reference proteome</keyword>
<dbReference type="GO" id="GO:0098552">
    <property type="term" value="C:side of membrane"/>
    <property type="evidence" value="ECO:0007669"/>
    <property type="project" value="UniProtKB-KW"/>
</dbReference>
<keyword evidence="5" id="KW-0325">Glycoprotein</keyword>
<sequence length="158" mass="17492">MRSHKLSISSSFPFILSLLIVTCHADVWDSTQDTYLDAVTSIPECGLDCVLRLTPGLNNSCLSTDSATTCFCEGDIGHYIDVLNCVQGRCTIEESIETARGAWEACGKPQRSRKPDMLGSIAVEGPALICVLLRFFSRWWTLSRFEVDDYIMMVVTVG</sequence>
<accession>A0AA40C634</accession>
<comment type="caution">
    <text evidence="11">The sequence shown here is derived from an EMBL/GenBank/DDBJ whole genome shotgun (WGS) entry which is preliminary data.</text>
</comment>
<evidence type="ECO:0000256" key="4">
    <source>
        <dbReference type="ARBA" id="ARBA00022525"/>
    </source>
</evidence>
<keyword evidence="5" id="KW-0472">Membrane</keyword>
<comment type="similarity">
    <text evidence="3">Belongs to the RBT5 family.</text>
</comment>
<evidence type="ECO:0000256" key="3">
    <source>
        <dbReference type="ARBA" id="ARBA00010031"/>
    </source>
</evidence>
<dbReference type="GO" id="GO:0005576">
    <property type="term" value="C:extracellular region"/>
    <property type="evidence" value="ECO:0007669"/>
    <property type="project" value="UniProtKB-SubCell"/>
</dbReference>